<dbReference type="GO" id="GO:0003677">
    <property type="term" value="F:DNA binding"/>
    <property type="evidence" value="ECO:0007669"/>
    <property type="project" value="InterPro"/>
</dbReference>
<organism evidence="2 3">
    <name type="scientific">Shimazuella alba</name>
    <dbReference type="NCBI Taxonomy" id="2690964"/>
    <lineage>
        <taxon>Bacteria</taxon>
        <taxon>Bacillati</taxon>
        <taxon>Bacillota</taxon>
        <taxon>Bacilli</taxon>
        <taxon>Bacillales</taxon>
        <taxon>Thermoactinomycetaceae</taxon>
        <taxon>Shimazuella</taxon>
    </lineage>
</organism>
<proteinExistence type="predicted"/>
<accession>A0A6I4VQG3</accession>
<dbReference type="Proteomes" id="UP000430692">
    <property type="component" value="Unassembled WGS sequence"/>
</dbReference>
<comment type="caution">
    <text evidence="2">The sequence shown here is derived from an EMBL/GenBank/DDBJ whole genome shotgun (WGS) entry which is preliminary data.</text>
</comment>
<feature type="domain" description="HTH cro/C1-type" evidence="1">
    <location>
        <begin position="98"/>
        <end position="158"/>
    </location>
</feature>
<dbReference type="PROSITE" id="PS50943">
    <property type="entry name" value="HTH_CROC1"/>
    <property type="match status" value="1"/>
</dbReference>
<dbReference type="InterPro" id="IPR010982">
    <property type="entry name" value="Lambda_DNA-bd_dom_sf"/>
</dbReference>
<name>A0A6I4VQG3_9BACL</name>
<dbReference type="SMART" id="SM00530">
    <property type="entry name" value="HTH_XRE"/>
    <property type="match status" value="1"/>
</dbReference>
<dbReference type="EMBL" id="WUUL01000003">
    <property type="protein sequence ID" value="MXQ53323.1"/>
    <property type="molecule type" value="Genomic_DNA"/>
</dbReference>
<protein>
    <submittedName>
        <fullName evidence="2">Helix-turn-helix domain-containing protein</fullName>
    </submittedName>
</protein>
<keyword evidence="3" id="KW-1185">Reference proteome</keyword>
<sequence>MTQVNLEESLRKLGLTTTHTTLSYLERGKPVTTKGNVLSFLSVNIDLLVGCSHVLQVYPEWFLTEHKNITAVLPKGSGITDIDFPKPNDINTYFGPNLRQRRLERGWTQGQLAEAVRKRGLPMVTSRISMIESKKDISVTVDQFMALVDALDTTVNRLLCKS</sequence>
<dbReference type="InterPro" id="IPR001387">
    <property type="entry name" value="Cro/C1-type_HTH"/>
</dbReference>
<evidence type="ECO:0000313" key="2">
    <source>
        <dbReference type="EMBL" id="MXQ53323.1"/>
    </source>
</evidence>
<gene>
    <name evidence="2" type="ORF">GSM42_06165</name>
</gene>
<dbReference type="Gene3D" id="1.10.260.40">
    <property type="entry name" value="lambda repressor-like DNA-binding domains"/>
    <property type="match status" value="1"/>
</dbReference>
<evidence type="ECO:0000259" key="1">
    <source>
        <dbReference type="PROSITE" id="PS50943"/>
    </source>
</evidence>
<reference evidence="2 3" key="1">
    <citation type="submission" date="2019-12" db="EMBL/GenBank/DDBJ databases">
        <title>Whole-genome analyses of novel actinobacteria.</title>
        <authorList>
            <person name="Sahin N."/>
            <person name="Saygin H."/>
        </authorList>
    </citation>
    <scope>NUCLEOTIDE SEQUENCE [LARGE SCALE GENOMIC DNA]</scope>
    <source>
        <strain evidence="2 3">KC615</strain>
    </source>
</reference>
<dbReference type="RefSeq" id="WP_160800674.1">
    <property type="nucleotide sequence ID" value="NZ_WUUL01000003.1"/>
</dbReference>
<evidence type="ECO:0000313" key="3">
    <source>
        <dbReference type="Proteomes" id="UP000430692"/>
    </source>
</evidence>
<dbReference type="SUPFAM" id="SSF47413">
    <property type="entry name" value="lambda repressor-like DNA-binding domains"/>
    <property type="match status" value="1"/>
</dbReference>
<dbReference type="CDD" id="cd00093">
    <property type="entry name" value="HTH_XRE"/>
    <property type="match status" value="1"/>
</dbReference>
<dbReference type="Pfam" id="PF01381">
    <property type="entry name" value="HTH_3"/>
    <property type="match status" value="1"/>
</dbReference>
<dbReference type="AlphaFoldDB" id="A0A6I4VQG3"/>